<keyword evidence="3" id="KW-1185">Reference proteome</keyword>
<dbReference type="Proteomes" id="UP001516400">
    <property type="component" value="Unassembled WGS sequence"/>
</dbReference>
<organism evidence="2 3">
    <name type="scientific">Cryptolaemus montrouzieri</name>
    <dbReference type="NCBI Taxonomy" id="559131"/>
    <lineage>
        <taxon>Eukaryota</taxon>
        <taxon>Metazoa</taxon>
        <taxon>Ecdysozoa</taxon>
        <taxon>Arthropoda</taxon>
        <taxon>Hexapoda</taxon>
        <taxon>Insecta</taxon>
        <taxon>Pterygota</taxon>
        <taxon>Neoptera</taxon>
        <taxon>Endopterygota</taxon>
        <taxon>Coleoptera</taxon>
        <taxon>Polyphaga</taxon>
        <taxon>Cucujiformia</taxon>
        <taxon>Coccinelloidea</taxon>
        <taxon>Coccinellidae</taxon>
        <taxon>Scymninae</taxon>
        <taxon>Scymnini</taxon>
        <taxon>Cryptolaemus</taxon>
    </lineage>
</organism>
<evidence type="ECO:0000256" key="1">
    <source>
        <dbReference type="SAM" id="MobiDB-lite"/>
    </source>
</evidence>
<reference evidence="2 3" key="1">
    <citation type="journal article" date="2021" name="BMC Biol.">
        <title>Horizontally acquired antibacterial genes associated with adaptive radiation of ladybird beetles.</title>
        <authorList>
            <person name="Li H.S."/>
            <person name="Tang X.F."/>
            <person name="Huang Y.H."/>
            <person name="Xu Z.Y."/>
            <person name="Chen M.L."/>
            <person name="Du X.Y."/>
            <person name="Qiu B.Y."/>
            <person name="Chen P.T."/>
            <person name="Zhang W."/>
            <person name="Slipinski A."/>
            <person name="Escalona H.E."/>
            <person name="Waterhouse R.M."/>
            <person name="Zwick A."/>
            <person name="Pang H."/>
        </authorList>
    </citation>
    <scope>NUCLEOTIDE SEQUENCE [LARGE SCALE GENOMIC DNA]</scope>
    <source>
        <strain evidence="2">SYSU2018</strain>
    </source>
</reference>
<protein>
    <submittedName>
        <fullName evidence="2">Uncharacterized protein</fullName>
    </submittedName>
</protein>
<proteinExistence type="predicted"/>
<name>A0ABD2N2Z4_9CUCU</name>
<feature type="compositionally biased region" description="Pro residues" evidence="1">
    <location>
        <begin position="209"/>
        <end position="227"/>
    </location>
</feature>
<accession>A0ABD2N2Z4</accession>
<sequence length="266" mass="30301">MPQPSQISPVSPEIDPAALSRQLRGHEVKYRKAGAGGFRAGKRWIPRRSARNYQLVSIGETMDYEESKKLPSQFRTYQHILHKLPPAPPPEPYPGELMGEVHHGRFAHPDLLMDQPIMMEERLPEPLEPQWEVYGWQTPPHLRTKPFEELRYSPRQPVDTYARASHYRDPLLFEEAPEGVFIPPEHEEMPFELMGEGFVTPPSRRAPPMASPPMASPPTPTLPPRPPGISDRRMVSPPPQLAIPTMTVDQQINQAAQMAEWQAQRV</sequence>
<comment type="caution">
    <text evidence="2">The sequence shown here is derived from an EMBL/GenBank/DDBJ whole genome shotgun (WGS) entry which is preliminary data.</text>
</comment>
<feature type="region of interest" description="Disordered" evidence="1">
    <location>
        <begin position="203"/>
        <end position="241"/>
    </location>
</feature>
<dbReference type="AlphaFoldDB" id="A0ABD2N2Z4"/>
<evidence type="ECO:0000313" key="2">
    <source>
        <dbReference type="EMBL" id="KAL3273073.1"/>
    </source>
</evidence>
<dbReference type="EMBL" id="JABFTP020000062">
    <property type="protein sequence ID" value="KAL3273073.1"/>
    <property type="molecule type" value="Genomic_DNA"/>
</dbReference>
<gene>
    <name evidence="2" type="ORF">HHI36_014528</name>
</gene>
<evidence type="ECO:0000313" key="3">
    <source>
        <dbReference type="Proteomes" id="UP001516400"/>
    </source>
</evidence>